<feature type="chain" id="PRO_5045176275" description="Secreted protein" evidence="2">
    <location>
        <begin position="27"/>
        <end position="153"/>
    </location>
</feature>
<keyword evidence="2" id="KW-0732">Signal</keyword>
<evidence type="ECO:0000256" key="1">
    <source>
        <dbReference type="SAM" id="MobiDB-lite"/>
    </source>
</evidence>
<proteinExistence type="predicted"/>
<evidence type="ECO:0000256" key="2">
    <source>
        <dbReference type="SAM" id="SignalP"/>
    </source>
</evidence>
<accession>A0ABU6Z6W3</accession>
<name>A0ABU6Z6W3_9FABA</name>
<keyword evidence="4" id="KW-1185">Reference proteome</keyword>
<gene>
    <name evidence="3" type="ORF">PIB30_023282</name>
</gene>
<protein>
    <recommendedName>
        <fullName evidence="5">Secreted protein</fullName>
    </recommendedName>
</protein>
<feature type="signal peptide" evidence="2">
    <location>
        <begin position="1"/>
        <end position="26"/>
    </location>
</feature>
<evidence type="ECO:0008006" key="5">
    <source>
        <dbReference type="Google" id="ProtNLM"/>
    </source>
</evidence>
<sequence length="153" mass="17057">MREIFFIGVPFQLSLFVLVFRSSLDALVRHRPHHRLCFAVTSSKSLASSPEAFVHAFTCSPKSAVCLLFRHLSARFWPLSRRIGSSPPLLLASSRRHESNEPSLTARSLPTRCHTPPADRLQTSSSLSPEHTAVVGSVFPFHRPDLDTLINSI</sequence>
<dbReference type="EMBL" id="JASCZI010271941">
    <property type="protein sequence ID" value="MED6218041.1"/>
    <property type="molecule type" value="Genomic_DNA"/>
</dbReference>
<feature type="region of interest" description="Disordered" evidence="1">
    <location>
        <begin position="94"/>
        <end position="127"/>
    </location>
</feature>
<evidence type="ECO:0000313" key="3">
    <source>
        <dbReference type="EMBL" id="MED6218041.1"/>
    </source>
</evidence>
<dbReference type="Proteomes" id="UP001341840">
    <property type="component" value="Unassembled WGS sequence"/>
</dbReference>
<evidence type="ECO:0000313" key="4">
    <source>
        <dbReference type="Proteomes" id="UP001341840"/>
    </source>
</evidence>
<organism evidence="3 4">
    <name type="scientific">Stylosanthes scabra</name>
    <dbReference type="NCBI Taxonomy" id="79078"/>
    <lineage>
        <taxon>Eukaryota</taxon>
        <taxon>Viridiplantae</taxon>
        <taxon>Streptophyta</taxon>
        <taxon>Embryophyta</taxon>
        <taxon>Tracheophyta</taxon>
        <taxon>Spermatophyta</taxon>
        <taxon>Magnoliopsida</taxon>
        <taxon>eudicotyledons</taxon>
        <taxon>Gunneridae</taxon>
        <taxon>Pentapetalae</taxon>
        <taxon>rosids</taxon>
        <taxon>fabids</taxon>
        <taxon>Fabales</taxon>
        <taxon>Fabaceae</taxon>
        <taxon>Papilionoideae</taxon>
        <taxon>50 kb inversion clade</taxon>
        <taxon>dalbergioids sensu lato</taxon>
        <taxon>Dalbergieae</taxon>
        <taxon>Pterocarpus clade</taxon>
        <taxon>Stylosanthes</taxon>
    </lineage>
</organism>
<comment type="caution">
    <text evidence="3">The sequence shown here is derived from an EMBL/GenBank/DDBJ whole genome shotgun (WGS) entry which is preliminary data.</text>
</comment>
<reference evidence="3 4" key="1">
    <citation type="journal article" date="2023" name="Plants (Basel)">
        <title>Bridging the Gap: Combining Genomics and Transcriptomics Approaches to Understand Stylosanthes scabra, an Orphan Legume from the Brazilian Caatinga.</title>
        <authorList>
            <person name="Ferreira-Neto J.R.C."/>
            <person name="da Silva M.D."/>
            <person name="Binneck E."/>
            <person name="de Melo N.F."/>
            <person name="da Silva R.H."/>
            <person name="de Melo A.L.T.M."/>
            <person name="Pandolfi V."/>
            <person name="Bustamante F.O."/>
            <person name="Brasileiro-Vidal A.C."/>
            <person name="Benko-Iseppon A.M."/>
        </authorList>
    </citation>
    <scope>NUCLEOTIDE SEQUENCE [LARGE SCALE GENOMIC DNA]</scope>
    <source>
        <tissue evidence="3">Leaves</tissue>
    </source>
</reference>